<dbReference type="EMBL" id="CP046620">
    <property type="protein sequence ID" value="QHQ34462.1"/>
    <property type="molecule type" value="Genomic_DNA"/>
</dbReference>
<dbReference type="Proteomes" id="UP000464495">
    <property type="component" value="Chromosome"/>
</dbReference>
<name>A0A6P1T1R0_9RHOB</name>
<gene>
    <name evidence="2" type="ORF">GO499_04310</name>
</gene>
<sequence length="131" mass="13166">MNSGSVIFVTPAGTITLILPAIIFLGIVFLGGAPSEWARGALTCWLALVAVLIAGIGIAILGSMVGLAVLVAAMIALVAGPGGVTALALASFTLFGLLAAHHLLSPLPIHWSLLPSLTACGIISTLKSVWT</sequence>
<feature type="transmembrane region" description="Helical" evidence="1">
    <location>
        <begin position="45"/>
        <end position="78"/>
    </location>
</feature>
<dbReference type="KEGG" id="amaq:GO499_04310"/>
<keyword evidence="1" id="KW-0812">Transmembrane</keyword>
<proteinExistence type="predicted"/>
<evidence type="ECO:0000313" key="3">
    <source>
        <dbReference type="Proteomes" id="UP000464495"/>
    </source>
</evidence>
<feature type="transmembrane region" description="Helical" evidence="1">
    <location>
        <begin position="6"/>
        <end position="33"/>
    </location>
</feature>
<accession>A0A6P1T1R0</accession>
<feature type="transmembrane region" description="Helical" evidence="1">
    <location>
        <begin position="111"/>
        <end position="130"/>
    </location>
</feature>
<evidence type="ECO:0000313" key="2">
    <source>
        <dbReference type="EMBL" id="QHQ34462.1"/>
    </source>
</evidence>
<keyword evidence="1" id="KW-1133">Transmembrane helix</keyword>
<dbReference type="AlphaFoldDB" id="A0A6P1T1R0"/>
<keyword evidence="3" id="KW-1185">Reference proteome</keyword>
<keyword evidence="1" id="KW-0472">Membrane</keyword>
<protein>
    <submittedName>
        <fullName evidence="2">Uncharacterized protein</fullName>
    </submittedName>
</protein>
<feature type="transmembrane region" description="Helical" evidence="1">
    <location>
        <begin position="84"/>
        <end position="104"/>
    </location>
</feature>
<organism evidence="2 3">
    <name type="scientific">Algicella marina</name>
    <dbReference type="NCBI Taxonomy" id="2683284"/>
    <lineage>
        <taxon>Bacteria</taxon>
        <taxon>Pseudomonadati</taxon>
        <taxon>Pseudomonadota</taxon>
        <taxon>Alphaproteobacteria</taxon>
        <taxon>Rhodobacterales</taxon>
        <taxon>Paracoccaceae</taxon>
        <taxon>Algicella</taxon>
    </lineage>
</organism>
<evidence type="ECO:0000256" key="1">
    <source>
        <dbReference type="SAM" id="Phobius"/>
    </source>
</evidence>
<reference evidence="2 3" key="1">
    <citation type="submission" date="2019-12" db="EMBL/GenBank/DDBJ databases">
        <title>Complete genome sequence of Algicella marina strain 9Alg 56(T) isolated from the red alga Tichocarpus crinitus.</title>
        <authorList>
            <person name="Kim S.-G."/>
            <person name="Nedashkovskaya O.I."/>
        </authorList>
    </citation>
    <scope>NUCLEOTIDE SEQUENCE [LARGE SCALE GENOMIC DNA]</scope>
    <source>
        <strain evidence="2 3">9Alg 56</strain>
    </source>
</reference>